<dbReference type="Pfam" id="PF01151">
    <property type="entry name" value="ELO"/>
    <property type="match status" value="1"/>
</dbReference>
<dbReference type="EMBL" id="JASCZI010121096">
    <property type="protein sequence ID" value="MED6159697.1"/>
    <property type="molecule type" value="Genomic_DNA"/>
</dbReference>
<sequence>MDTRKNHGLNSTLSQLNNPLLPLFHLHPHSHQISAVHPPIYSQAYLSRPQHITPPTLLHHGPWLPPLHHLLCTSYPLDHLLPTPNQAHWACLLWVYIFYLSKILEFMDTLLIILSNSIQRLSFLHVYHHSTVVIMCYIWLQISQTLFPVMLFTNASVHVLMYAYYLSCALGVRPKWKKLVTDVQIMQFYSSFLVLIVNYGTAYSNSKKTDTLNNVEHDYPNDFFSTYHFRY</sequence>
<dbReference type="InterPro" id="IPR030457">
    <property type="entry name" value="ELO_CS"/>
</dbReference>
<dbReference type="PANTHER" id="PTHR11157:SF134">
    <property type="entry name" value="ELONGATION OF FATTY ACIDS PROTEIN 1-RELATED"/>
    <property type="match status" value="1"/>
</dbReference>
<proteinExistence type="inferred from homology"/>
<evidence type="ECO:0000256" key="10">
    <source>
        <dbReference type="ARBA" id="ARBA00023136"/>
    </source>
</evidence>
<evidence type="ECO:0000256" key="1">
    <source>
        <dbReference type="ARBA" id="ARBA00004141"/>
    </source>
</evidence>
<dbReference type="EC" id="2.3.1.199" evidence="3"/>
<keyword evidence="10 13" id="KW-0472">Membrane</keyword>
<dbReference type="PROSITE" id="PS01188">
    <property type="entry name" value="ELO"/>
    <property type="match status" value="1"/>
</dbReference>
<evidence type="ECO:0000256" key="11">
    <source>
        <dbReference type="ARBA" id="ARBA00023160"/>
    </source>
</evidence>
<dbReference type="Proteomes" id="UP001341840">
    <property type="component" value="Unassembled WGS sequence"/>
</dbReference>
<accession>A0ABU6UEJ6</accession>
<evidence type="ECO:0000256" key="8">
    <source>
        <dbReference type="ARBA" id="ARBA00022989"/>
    </source>
</evidence>
<feature type="transmembrane region" description="Helical" evidence="13">
    <location>
        <begin position="87"/>
        <end position="114"/>
    </location>
</feature>
<evidence type="ECO:0000256" key="5">
    <source>
        <dbReference type="ARBA" id="ARBA00022679"/>
    </source>
</evidence>
<keyword evidence="6 13" id="KW-0812">Transmembrane</keyword>
<keyword evidence="4" id="KW-0444">Lipid biosynthesis</keyword>
<feature type="transmembrane region" description="Helical" evidence="13">
    <location>
        <begin position="121"/>
        <end position="140"/>
    </location>
</feature>
<comment type="subcellular location">
    <subcellularLocation>
        <location evidence="1">Membrane</location>
        <topology evidence="1">Multi-pass membrane protein</topology>
    </subcellularLocation>
</comment>
<dbReference type="PANTHER" id="PTHR11157">
    <property type="entry name" value="FATTY ACID ACYL TRANSFERASE-RELATED"/>
    <property type="match status" value="1"/>
</dbReference>
<evidence type="ECO:0000256" key="2">
    <source>
        <dbReference type="ARBA" id="ARBA00007263"/>
    </source>
</evidence>
<name>A0ABU6UEJ6_9FABA</name>
<keyword evidence="8 13" id="KW-1133">Transmembrane helix</keyword>
<dbReference type="InterPro" id="IPR002076">
    <property type="entry name" value="ELO_fam"/>
</dbReference>
<keyword evidence="5" id="KW-0808">Transferase</keyword>
<keyword evidence="9" id="KW-0443">Lipid metabolism</keyword>
<organism evidence="14 15">
    <name type="scientific">Stylosanthes scabra</name>
    <dbReference type="NCBI Taxonomy" id="79078"/>
    <lineage>
        <taxon>Eukaryota</taxon>
        <taxon>Viridiplantae</taxon>
        <taxon>Streptophyta</taxon>
        <taxon>Embryophyta</taxon>
        <taxon>Tracheophyta</taxon>
        <taxon>Spermatophyta</taxon>
        <taxon>Magnoliopsida</taxon>
        <taxon>eudicotyledons</taxon>
        <taxon>Gunneridae</taxon>
        <taxon>Pentapetalae</taxon>
        <taxon>rosids</taxon>
        <taxon>fabids</taxon>
        <taxon>Fabales</taxon>
        <taxon>Fabaceae</taxon>
        <taxon>Papilionoideae</taxon>
        <taxon>50 kb inversion clade</taxon>
        <taxon>dalbergioids sensu lato</taxon>
        <taxon>Dalbergieae</taxon>
        <taxon>Pterocarpus clade</taxon>
        <taxon>Stylosanthes</taxon>
    </lineage>
</organism>
<feature type="transmembrane region" description="Helical" evidence="13">
    <location>
        <begin position="146"/>
        <end position="167"/>
    </location>
</feature>
<comment type="catalytic activity">
    <reaction evidence="12">
        <text>a very-long-chain acyl-CoA + malonyl-CoA + H(+) = a very-long-chain 3-oxoacyl-CoA + CO2 + CoA</text>
        <dbReference type="Rhea" id="RHEA:32727"/>
        <dbReference type="ChEBI" id="CHEBI:15378"/>
        <dbReference type="ChEBI" id="CHEBI:16526"/>
        <dbReference type="ChEBI" id="CHEBI:57287"/>
        <dbReference type="ChEBI" id="CHEBI:57384"/>
        <dbReference type="ChEBI" id="CHEBI:90725"/>
        <dbReference type="ChEBI" id="CHEBI:90736"/>
        <dbReference type="EC" id="2.3.1.199"/>
    </reaction>
</comment>
<feature type="transmembrane region" description="Helical" evidence="13">
    <location>
        <begin position="179"/>
        <end position="199"/>
    </location>
</feature>
<evidence type="ECO:0000256" key="7">
    <source>
        <dbReference type="ARBA" id="ARBA00022832"/>
    </source>
</evidence>
<evidence type="ECO:0000256" key="13">
    <source>
        <dbReference type="SAM" id="Phobius"/>
    </source>
</evidence>
<evidence type="ECO:0000256" key="12">
    <source>
        <dbReference type="ARBA" id="ARBA00047375"/>
    </source>
</evidence>
<gene>
    <name evidence="14" type="ORF">PIB30_044623</name>
</gene>
<keyword evidence="7" id="KW-0276">Fatty acid metabolism</keyword>
<evidence type="ECO:0000313" key="15">
    <source>
        <dbReference type="Proteomes" id="UP001341840"/>
    </source>
</evidence>
<evidence type="ECO:0000313" key="14">
    <source>
        <dbReference type="EMBL" id="MED6159697.1"/>
    </source>
</evidence>
<evidence type="ECO:0000256" key="3">
    <source>
        <dbReference type="ARBA" id="ARBA00012307"/>
    </source>
</evidence>
<protein>
    <recommendedName>
        <fullName evidence="3">very-long-chain 3-oxoacyl-CoA synthase</fullName>
        <ecNumber evidence="3">2.3.1.199</ecNumber>
    </recommendedName>
</protein>
<evidence type="ECO:0000256" key="4">
    <source>
        <dbReference type="ARBA" id="ARBA00022516"/>
    </source>
</evidence>
<reference evidence="14 15" key="1">
    <citation type="journal article" date="2023" name="Plants (Basel)">
        <title>Bridging the Gap: Combining Genomics and Transcriptomics Approaches to Understand Stylosanthes scabra, an Orphan Legume from the Brazilian Caatinga.</title>
        <authorList>
            <person name="Ferreira-Neto J.R.C."/>
            <person name="da Silva M.D."/>
            <person name="Binneck E."/>
            <person name="de Melo N.F."/>
            <person name="da Silva R.H."/>
            <person name="de Melo A.L.T.M."/>
            <person name="Pandolfi V."/>
            <person name="Bustamante F.O."/>
            <person name="Brasileiro-Vidal A.C."/>
            <person name="Benko-Iseppon A.M."/>
        </authorList>
    </citation>
    <scope>NUCLEOTIDE SEQUENCE [LARGE SCALE GENOMIC DNA]</scope>
    <source>
        <tissue evidence="14">Leaves</tissue>
    </source>
</reference>
<comment type="similarity">
    <text evidence="2">Belongs to the ELO family.</text>
</comment>
<keyword evidence="11" id="KW-0275">Fatty acid biosynthesis</keyword>
<keyword evidence="15" id="KW-1185">Reference proteome</keyword>
<evidence type="ECO:0000256" key="6">
    <source>
        <dbReference type="ARBA" id="ARBA00022692"/>
    </source>
</evidence>
<evidence type="ECO:0000256" key="9">
    <source>
        <dbReference type="ARBA" id="ARBA00023098"/>
    </source>
</evidence>
<comment type="caution">
    <text evidence="14">The sequence shown here is derived from an EMBL/GenBank/DDBJ whole genome shotgun (WGS) entry which is preliminary data.</text>
</comment>